<feature type="region of interest" description="Disordered" evidence="4">
    <location>
        <begin position="1"/>
        <end position="32"/>
    </location>
</feature>
<feature type="region of interest" description="Disordered" evidence="4">
    <location>
        <begin position="299"/>
        <end position="332"/>
    </location>
</feature>
<feature type="compositionally biased region" description="Polar residues" evidence="4">
    <location>
        <begin position="10"/>
        <end position="32"/>
    </location>
</feature>
<dbReference type="Gene3D" id="3.40.50.2300">
    <property type="match status" value="1"/>
</dbReference>
<name>A0A0H5C0Q9_CYBJN</name>
<dbReference type="PROSITE" id="PS50110">
    <property type="entry name" value="RESPONSE_REGULATORY"/>
    <property type="match status" value="1"/>
</dbReference>
<feature type="region of interest" description="Disordered" evidence="4">
    <location>
        <begin position="201"/>
        <end position="284"/>
    </location>
</feature>
<dbReference type="InterPro" id="IPR001789">
    <property type="entry name" value="Sig_transdc_resp-reg_receiver"/>
</dbReference>
<dbReference type="GO" id="GO:0000156">
    <property type="term" value="F:phosphorelay response regulator activity"/>
    <property type="evidence" value="ECO:0007669"/>
    <property type="project" value="UniProtKB-ARBA"/>
</dbReference>
<proteinExistence type="predicted"/>
<reference evidence="7" key="1">
    <citation type="journal article" date="2015" name="J. Biotechnol.">
        <title>The structure of the Cyberlindnera jadinii genome and its relation to Candida utilis analyzed by the occurrence of single nucleotide polymorphisms.</title>
        <authorList>
            <person name="Rupp O."/>
            <person name="Brinkrolf K."/>
            <person name="Buerth C."/>
            <person name="Kunigo M."/>
            <person name="Schneider J."/>
            <person name="Jaenicke S."/>
            <person name="Goesmann A."/>
            <person name="Puehler A."/>
            <person name="Jaeger K.-E."/>
            <person name="Ernst J.F."/>
        </authorList>
    </citation>
    <scope>NUCLEOTIDE SEQUENCE [LARGE SCALE GENOMIC DNA]</scope>
    <source>
        <strain evidence="7">ATCC 18201 / CBS 1600 / BCRC 20928 / JCM 3617 / NBRC 0987 / NRRL Y-1542</strain>
    </source>
</reference>
<dbReference type="GO" id="GO:0006950">
    <property type="term" value="P:response to stress"/>
    <property type="evidence" value="ECO:0007669"/>
    <property type="project" value="UniProtKB-ARBA"/>
</dbReference>
<evidence type="ECO:0000256" key="4">
    <source>
        <dbReference type="SAM" id="MobiDB-lite"/>
    </source>
</evidence>
<evidence type="ECO:0000256" key="3">
    <source>
        <dbReference type="PROSITE-ProRule" id="PRU00169"/>
    </source>
</evidence>
<dbReference type="InterPro" id="IPR011006">
    <property type="entry name" value="CheY-like_superfamily"/>
</dbReference>
<sequence>MHKQPKYISPSKNQNMKPGTSPQVPSINTSSRDATRRIWVKRPDGVATSLYVKQDTLVDDLKTMIIGKYPMSLAKWVDPSDIVIKLEPALVSSVYNPMPVSATQRKPPGPSISAPYMSTSPSSFNSPLSPIPISASKSSLIPPRVPSSEYNARSVSPAASLTAMPPLEPDRSVWSIVDTYYPTGMGIENAFIVETPVIQPPEAGQSAQTTPTTSQFQQGQQPTMGSVPYPGNSHRKSLSNETIQEGKEEDFSNPQFQRRMKSVSSGQPLRSTTPSSLHRRSMSNPAEHASAVLLMPSNAKTNRSNSSAGLMTGGAQNRGLSVSPDTSSSPTDGIHERFNIHKTAPSGAVQRTASPSSKIGNGTSTMAKVLPSVNVLIVEDNLINLRILSAHLRRHRIHYDVAKNGQEAIDKWRNGGFHLVLMDIQLPVMSGIDATKEIRRLEKMNHIGVFSTSDILNLPPKKPEDNLDLNVFRSPVIIVALTASNLKQDKQEALAAGCNDYLTKPVNLDWLLNKITEWGCMQALIDFDGWKSGERMTNISAALPTLTRNASARKVLTSKAIPQF</sequence>
<evidence type="ECO:0000259" key="5">
    <source>
        <dbReference type="PROSITE" id="PS50110"/>
    </source>
</evidence>
<dbReference type="PANTHER" id="PTHR43719:SF28">
    <property type="entry name" value="PEROXIDE STRESS-ACTIVATED HISTIDINE KINASE MAK1-RELATED"/>
    <property type="match status" value="1"/>
</dbReference>
<dbReference type="Pfam" id="PF00072">
    <property type="entry name" value="Response_reg"/>
    <property type="match status" value="1"/>
</dbReference>
<dbReference type="InterPro" id="IPR050956">
    <property type="entry name" value="2C_system_His_kinase"/>
</dbReference>
<evidence type="ECO:0000256" key="1">
    <source>
        <dbReference type="ARBA" id="ARBA00022553"/>
    </source>
</evidence>
<dbReference type="FunFam" id="3.40.50.2300:FF:000146">
    <property type="entry name" value="Putative two-component response regulator SSK1p"/>
    <property type="match status" value="1"/>
</dbReference>
<feature type="compositionally biased region" description="Polar residues" evidence="4">
    <location>
        <begin position="205"/>
        <end position="224"/>
    </location>
</feature>
<keyword evidence="1 3" id="KW-0597">Phosphoprotein</keyword>
<dbReference type="EMBL" id="CDQK01000001">
    <property type="protein sequence ID" value="CEP21032.1"/>
    <property type="molecule type" value="Genomic_DNA"/>
</dbReference>
<dbReference type="PANTHER" id="PTHR43719">
    <property type="entry name" value="TWO-COMPONENT HISTIDINE KINASE"/>
    <property type="match status" value="1"/>
</dbReference>
<dbReference type="SUPFAM" id="SSF52172">
    <property type="entry name" value="CheY-like"/>
    <property type="match status" value="1"/>
</dbReference>
<evidence type="ECO:0000313" key="6">
    <source>
        <dbReference type="EMBL" id="CEP21032.1"/>
    </source>
</evidence>
<feature type="compositionally biased region" description="Polar residues" evidence="4">
    <location>
        <begin position="252"/>
        <end position="276"/>
    </location>
</feature>
<evidence type="ECO:0000256" key="2">
    <source>
        <dbReference type="ARBA" id="ARBA00023012"/>
    </source>
</evidence>
<organism evidence="6 7">
    <name type="scientific">Cyberlindnera jadinii (strain ATCC 18201 / CBS 1600 / BCRC 20928 / JCM 3617 / NBRC 0987 / NRRL Y-1542)</name>
    <name type="common">Torula yeast</name>
    <name type="synonym">Candida utilis</name>
    <dbReference type="NCBI Taxonomy" id="983966"/>
    <lineage>
        <taxon>Eukaryota</taxon>
        <taxon>Fungi</taxon>
        <taxon>Dikarya</taxon>
        <taxon>Ascomycota</taxon>
        <taxon>Saccharomycotina</taxon>
        <taxon>Saccharomycetes</taxon>
        <taxon>Phaffomycetales</taxon>
        <taxon>Phaffomycetaceae</taxon>
        <taxon>Cyberlindnera</taxon>
    </lineage>
</organism>
<dbReference type="CDD" id="cd17546">
    <property type="entry name" value="REC_hyHK_CKI1_RcsC-like"/>
    <property type="match status" value="1"/>
</dbReference>
<protein>
    <submittedName>
        <fullName evidence="6">SSK1 protein</fullName>
    </submittedName>
</protein>
<feature type="compositionally biased region" description="Low complexity" evidence="4">
    <location>
        <begin position="323"/>
        <end position="332"/>
    </location>
</feature>
<dbReference type="Proteomes" id="UP000038830">
    <property type="component" value="Unassembled WGS sequence"/>
</dbReference>
<dbReference type="AlphaFoldDB" id="A0A0H5C0Q9"/>
<accession>A0A0H5C0Q9</accession>
<feature type="modified residue" description="4-aspartylphosphate" evidence="3">
    <location>
        <position position="423"/>
    </location>
</feature>
<dbReference type="SMART" id="SM00448">
    <property type="entry name" value="REC"/>
    <property type="match status" value="1"/>
</dbReference>
<evidence type="ECO:0000313" key="7">
    <source>
        <dbReference type="Proteomes" id="UP000038830"/>
    </source>
</evidence>
<keyword evidence="2" id="KW-0902">Two-component regulatory system</keyword>
<gene>
    <name evidence="6" type="primary">SSK1</name>
    <name evidence="6" type="ORF">BN1211_1031</name>
</gene>
<feature type="compositionally biased region" description="Polar residues" evidence="4">
    <location>
        <begin position="299"/>
        <end position="320"/>
    </location>
</feature>
<feature type="domain" description="Response regulatory" evidence="5">
    <location>
        <begin position="374"/>
        <end position="519"/>
    </location>
</feature>